<dbReference type="Gene3D" id="3.90.190.10">
    <property type="entry name" value="Protein tyrosine phosphatase superfamily"/>
    <property type="match status" value="1"/>
</dbReference>
<comment type="caution">
    <text evidence="1">The sequence shown here is derived from an EMBL/GenBank/DDBJ whole genome shotgun (WGS) entry which is preliminary data.</text>
</comment>
<dbReference type="RefSeq" id="WP_425346347.1">
    <property type="nucleotide sequence ID" value="NZ_JBGUBD010000008.1"/>
</dbReference>
<dbReference type="Proteomes" id="UP001575105">
    <property type="component" value="Unassembled WGS sequence"/>
</dbReference>
<dbReference type="InterPro" id="IPR029021">
    <property type="entry name" value="Prot-tyrosine_phosphatase-like"/>
</dbReference>
<accession>A0ABV4U763</accession>
<dbReference type="EMBL" id="JBGUBD010000008">
    <property type="protein sequence ID" value="MFA9479428.1"/>
    <property type="molecule type" value="Genomic_DNA"/>
</dbReference>
<name>A0ABV4U763_9BACT</name>
<proteinExistence type="predicted"/>
<dbReference type="InterPro" id="IPR016130">
    <property type="entry name" value="Tyr_Pase_AS"/>
</dbReference>
<dbReference type="PROSITE" id="PS00383">
    <property type="entry name" value="TYR_PHOSPHATASE_1"/>
    <property type="match status" value="1"/>
</dbReference>
<keyword evidence="2" id="KW-1185">Reference proteome</keyword>
<evidence type="ECO:0000313" key="2">
    <source>
        <dbReference type="Proteomes" id="UP001575105"/>
    </source>
</evidence>
<reference evidence="1 2" key="1">
    <citation type="submission" date="2024-08" db="EMBL/GenBank/DDBJ databases">
        <title>Whole-genome sequencing of halo(alkali)philic microorganisms from hypersaline lakes.</title>
        <authorList>
            <person name="Sorokin D.Y."/>
            <person name="Merkel A.Y."/>
            <person name="Messina E."/>
            <person name="Yakimov M."/>
        </authorList>
    </citation>
    <scope>NUCLEOTIDE SEQUENCE [LARGE SCALE GENOMIC DNA]</scope>
    <source>
        <strain evidence="1 2">AB-hyl4</strain>
    </source>
</reference>
<evidence type="ECO:0000313" key="1">
    <source>
        <dbReference type="EMBL" id="MFA9479428.1"/>
    </source>
</evidence>
<gene>
    <name evidence="1" type="ORF">ACERK3_14155</name>
</gene>
<sequence>MTIIVTDRQTIERGIVVRGTYAVISVTDPERPAARIPRASGCGAVLRLRFHDAEPFPGFRIPPNIIPTGGADAEQLARFVREHQGQVDVYVIHCEQGASRSPAIAAAIAEHLKLDPRPYWQQYVPNRYVYELVRGRLAT</sequence>
<organism evidence="1 2">
    <name type="scientific">Natronomicrosphaera hydrolytica</name>
    <dbReference type="NCBI Taxonomy" id="3242702"/>
    <lineage>
        <taxon>Bacteria</taxon>
        <taxon>Pseudomonadati</taxon>
        <taxon>Planctomycetota</taxon>
        <taxon>Phycisphaerae</taxon>
        <taxon>Phycisphaerales</taxon>
        <taxon>Phycisphaeraceae</taxon>
        <taxon>Natronomicrosphaera</taxon>
    </lineage>
</organism>
<evidence type="ECO:0008006" key="3">
    <source>
        <dbReference type="Google" id="ProtNLM"/>
    </source>
</evidence>
<dbReference type="SUPFAM" id="SSF52799">
    <property type="entry name" value="(Phosphotyrosine protein) phosphatases II"/>
    <property type="match status" value="1"/>
</dbReference>
<protein>
    <recommendedName>
        <fullName evidence="3">Dual specificity protein phosphatase-like protein</fullName>
    </recommendedName>
</protein>